<evidence type="ECO:0000256" key="5">
    <source>
        <dbReference type="ARBA" id="ARBA00023458"/>
    </source>
</evidence>
<dbReference type="GO" id="GO:0005524">
    <property type="term" value="F:ATP binding"/>
    <property type="evidence" value="ECO:0007669"/>
    <property type="project" value="UniProtKB-KW"/>
</dbReference>
<dbReference type="SUPFAM" id="SSF53067">
    <property type="entry name" value="Actin-like ATPase domain"/>
    <property type="match status" value="2"/>
</dbReference>
<dbReference type="Proteomes" id="UP001302719">
    <property type="component" value="Chromosome"/>
</dbReference>
<dbReference type="EMBL" id="CP116967">
    <property type="protein sequence ID" value="WNM58566.1"/>
    <property type="molecule type" value="Genomic_DNA"/>
</dbReference>
<comment type="similarity">
    <text evidence="5 6">Belongs to the FtsA/MreB family.</text>
</comment>
<keyword evidence="4 6" id="KW-0133">Cell shape</keyword>
<dbReference type="PANTHER" id="PTHR42749:SF1">
    <property type="entry name" value="CELL SHAPE-DETERMINING PROTEIN MREB"/>
    <property type="match status" value="1"/>
</dbReference>
<evidence type="ECO:0000313" key="7">
    <source>
        <dbReference type="EMBL" id="WNM58566.1"/>
    </source>
</evidence>
<gene>
    <name evidence="6" type="primary">mreB</name>
    <name evidence="7" type="ORF">PP769_02025</name>
</gene>
<dbReference type="CDD" id="cd10225">
    <property type="entry name" value="ASKHA_NBD_MreB-like"/>
    <property type="match status" value="1"/>
</dbReference>
<dbReference type="Pfam" id="PF06723">
    <property type="entry name" value="MreB_Mbl"/>
    <property type="match status" value="1"/>
</dbReference>
<comment type="subunit">
    <text evidence="6">Forms polymers.</text>
</comment>
<evidence type="ECO:0000313" key="8">
    <source>
        <dbReference type="Proteomes" id="UP001302719"/>
    </source>
</evidence>
<keyword evidence="3 6" id="KW-0067">ATP-binding</keyword>
<dbReference type="PRINTS" id="PR01652">
    <property type="entry name" value="SHAPEPROTEIN"/>
</dbReference>
<dbReference type="Gene3D" id="3.30.420.40">
    <property type="match status" value="2"/>
</dbReference>
<evidence type="ECO:0000256" key="4">
    <source>
        <dbReference type="ARBA" id="ARBA00022960"/>
    </source>
</evidence>
<dbReference type="KEGG" id="nall:PP769_02025"/>
<feature type="binding site" evidence="6">
    <location>
        <begin position="213"/>
        <end position="216"/>
    </location>
    <ligand>
        <name>ATP</name>
        <dbReference type="ChEBI" id="CHEBI:30616"/>
    </ligand>
</feature>
<organism evidence="7 8">
    <name type="scientific">Candidatus Nitrospira allomarina</name>
    <dbReference type="NCBI Taxonomy" id="3020900"/>
    <lineage>
        <taxon>Bacteria</taxon>
        <taxon>Pseudomonadati</taxon>
        <taxon>Nitrospirota</taxon>
        <taxon>Nitrospiria</taxon>
        <taxon>Nitrospirales</taxon>
        <taxon>Nitrospiraceae</taxon>
        <taxon>Nitrospira</taxon>
    </lineage>
</organism>
<evidence type="ECO:0000256" key="3">
    <source>
        <dbReference type="ARBA" id="ARBA00022840"/>
    </source>
</evidence>
<dbReference type="GO" id="GO:0008360">
    <property type="term" value="P:regulation of cell shape"/>
    <property type="evidence" value="ECO:0007669"/>
    <property type="project" value="UniProtKB-UniRule"/>
</dbReference>
<dbReference type="PANTHER" id="PTHR42749">
    <property type="entry name" value="CELL SHAPE-DETERMINING PROTEIN MREB"/>
    <property type="match status" value="1"/>
</dbReference>
<keyword evidence="2 6" id="KW-0547">Nucleotide-binding</keyword>
<accession>A0AA96GBK7</accession>
<name>A0AA96GBK7_9BACT</name>
<comment type="caution">
    <text evidence="6">Lacks conserved residue(s) required for the propagation of feature annotation.</text>
</comment>
<dbReference type="RefSeq" id="WP_312644576.1">
    <property type="nucleotide sequence ID" value="NZ_CP116967.1"/>
</dbReference>
<dbReference type="NCBIfam" id="TIGR00904">
    <property type="entry name" value="mreB"/>
    <property type="match status" value="1"/>
</dbReference>
<feature type="binding site" evidence="6">
    <location>
        <begin position="165"/>
        <end position="167"/>
    </location>
    <ligand>
        <name>ATP</name>
        <dbReference type="ChEBI" id="CHEBI:30616"/>
    </ligand>
</feature>
<dbReference type="HAMAP" id="MF_02207">
    <property type="entry name" value="MreB"/>
    <property type="match status" value="1"/>
</dbReference>
<dbReference type="InterPro" id="IPR004753">
    <property type="entry name" value="MreB"/>
</dbReference>
<dbReference type="AlphaFoldDB" id="A0AA96GBK7"/>
<feature type="binding site" evidence="6">
    <location>
        <begin position="293"/>
        <end position="296"/>
    </location>
    <ligand>
        <name>ATP</name>
        <dbReference type="ChEBI" id="CHEBI:30616"/>
    </ligand>
</feature>
<dbReference type="GO" id="GO:0005737">
    <property type="term" value="C:cytoplasm"/>
    <property type="evidence" value="ECO:0007669"/>
    <property type="project" value="UniProtKB-SubCell"/>
</dbReference>
<protein>
    <recommendedName>
        <fullName evidence="6">Cell shape-determining protein MreB</fullName>
    </recommendedName>
</protein>
<keyword evidence="8" id="KW-1185">Reference proteome</keyword>
<dbReference type="InterPro" id="IPR056546">
    <property type="entry name" value="MreB_MamK-like"/>
</dbReference>
<dbReference type="InterPro" id="IPR043129">
    <property type="entry name" value="ATPase_NBD"/>
</dbReference>
<comment type="function">
    <text evidence="6">Forms membrane-associated dynamic filaments that are essential for cell shape determination. Acts by regulating cell wall synthesis and cell elongation, and thus cell shape. A feedback loop between cell geometry and MreB localization may maintain elongated cell shape by targeting cell wall growth to regions of negative cell wall curvature.</text>
</comment>
<comment type="subcellular location">
    <subcellularLocation>
        <location evidence="6">Cytoplasm</location>
    </subcellularLocation>
    <text evidence="6">Membrane-associated.</text>
</comment>
<keyword evidence="1 6" id="KW-0963">Cytoplasm</keyword>
<evidence type="ECO:0000256" key="6">
    <source>
        <dbReference type="HAMAP-Rule" id="MF_02207"/>
    </source>
</evidence>
<dbReference type="NCBIfam" id="NF010539">
    <property type="entry name" value="PRK13927.1"/>
    <property type="match status" value="1"/>
</dbReference>
<evidence type="ECO:0000256" key="1">
    <source>
        <dbReference type="ARBA" id="ARBA00022490"/>
    </source>
</evidence>
<reference evidence="7 8" key="1">
    <citation type="submission" date="2023-01" db="EMBL/GenBank/DDBJ databases">
        <title>Cultivation and genomic characterization of new, ubiquitous marine nitrite-oxidizing bacteria from the Nitrospirales.</title>
        <authorList>
            <person name="Mueller A.J."/>
            <person name="Daebeler A."/>
            <person name="Herbold C.W."/>
            <person name="Kirkegaard R.H."/>
            <person name="Daims H."/>
        </authorList>
    </citation>
    <scope>NUCLEOTIDE SEQUENCE [LARGE SCALE GENOMIC DNA]</scope>
    <source>
        <strain evidence="7 8">VA</strain>
    </source>
</reference>
<proteinExistence type="inferred from homology"/>
<sequence length="342" mass="36645">MPGLSDILGWFSSDLAIDLGTATTLVYVRGKGIVLSEPSVVAIEKQSNTVLAVGVEAKRMVGRTPGNIVAIRPIKEGVIADFAMTERMLHYFITKAHNRRAFVRPRCIIGVPSRITEVEQRAVRESASQAGAREVYLIEEPVAAAIGAGLPITEPSGNMVVDIGGGTTDIAVISLGGIVCSESVKVAGDSMDDAIMSYIKRRYNLLIGDHMAEKVKIEVGSAYPLEQAKTMMVKGRDMISGIPRTVVVNDSEIREALEDPIHAIVNALRNALENTPPELAGDIIDKGVVITGGGSLLPGIATRFQEETNLPIITVEDPLTSVVYGVGKALDEVDLFQKIQKF</sequence>
<evidence type="ECO:0000256" key="2">
    <source>
        <dbReference type="ARBA" id="ARBA00022741"/>
    </source>
</evidence>
<dbReference type="GO" id="GO:0000902">
    <property type="term" value="P:cell morphogenesis"/>
    <property type="evidence" value="ECO:0007669"/>
    <property type="project" value="InterPro"/>
</dbReference>